<keyword evidence="1" id="KW-0472">Membrane</keyword>
<dbReference type="Gene3D" id="1.20.144.10">
    <property type="entry name" value="Phosphatidic acid phosphatase type 2/haloperoxidase"/>
    <property type="match status" value="1"/>
</dbReference>
<dbReference type="InterPro" id="IPR000326">
    <property type="entry name" value="PAP2/HPO"/>
</dbReference>
<feature type="transmembrane region" description="Helical" evidence="1">
    <location>
        <begin position="168"/>
        <end position="187"/>
    </location>
</feature>
<feature type="domain" description="Phosphatidic acid phosphatase type 2/haloperoxidase" evidence="2">
    <location>
        <begin position="163"/>
        <end position="236"/>
    </location>
</feature>
<feature type="transmembrane region" description="Helical" evidence="1">
    <location>
        <begin position="127"/>
        <end position="148"/>
    </location>
</feature>
<evidence type="ECO:0000313" key="3">
    <source>
        <dbReference type="EMBL" id="OJF14332.1"/>
    </source>
</evidence>
<dbReference type="Pfam" id="PF01569">
    <property type="entry name" value="PAP2"/>
    <property type="match status" value="1"/>
</dbReference>
<evidence type="ECO:0000259" key="2">
    <source>
        <dbReference type="Pfam" id="PF01569"/>
    </source>
</evidence>
<evidence type="ECO:0000313" key="4">
    <source>
        <dbReference type="Proteomes" id="UP000182486"/>
    </source>
</evidence>
<dbReference type="EMBL" id="MEIA01000102">
    <property type="protein sequence ID" value="OJF14332.1"/>
    <property type="molecule type" value="Genomic_DNA"/>
</dbReference>
<keyword evidence="4" id="KW-1185">Reference proteome</keyword>
<feature type="transmembrane region" description="Helical" evidence="1">
    <location>
        <begin position="194"/>
        <end position="211"/>
    </location>
</feature>
<protein>
    <recommendedName>
        <fullName evidence="2">Phosphatidic acid phosphatase type 2/haloperoxidase domain-containing protein</fullName>
    </recommendedName>
</protein>
<dbReference type="RefSeq" id="WP_071804865.1">
    <property type="nucleotide sequence ID" value="NZ_MEIA01000102.1"/>
</dbReference>
<comment type="caution">
    <text evidence="3">The sequence shown here is derived from an EMBL/GenBank/DDBJ whole genome shotgun (WGS) entry which is preliminary data.</text>
</comment>
<keyword evidence="1" id="KW-0812">Transmembrane</keyword>
<accession>A0A1K0GSZ0</accession>
<feature type="transmembrane region" description="Helical" evidence="1">
    <location>
        <begin position="46"/>
        <end position="69"/>
    </location>
</feature>
<feature type="transmembrane region" description="Helical" evidence="1">
    <location>
        <begin position="223"/>
        <end position="245"/>
    </location>
</feature>
<evidence type="ECO:0000256" key="1">
    <source>
        <dbReference type="SAM" id="Phobius"/>
    </source>
</evidence>
<dbReference type="Proteomes" id="UP000182486">
    <property type="component" value="Unassembled WGS sequence"/>
</dbReference>
<dbReference type="SUPFAM" id="SSF48317">
    <property type="entry name" value="Acid phosphatase/Vanadium-dependent haloperoxidase"/>
    <property type="match status" value="1"/>
</dbReference>
<dbReference type="AlphaFoldDB" id="A0A1K0GSZ0"/>
<organism evidence="3 4">
    <name type="scientific">Couchioplanes caeruleus subsp. caeruleus</name>
    <dbReference type="NCBI Taxonomy" id="56427"/>
    <lineage>
        <taxon>Bacteria</taxon>
        <taxon>Bacillati</taxon>
        <taxon>Actinomycetota</taxon>
        <taxon>Actinomycetes</taxon>
        <taxon>Micromonosporales</taxon>
        <taxon>Micromonosporaceae</taxon>
        <taxon>Couchioplanes</taxon>
    </lineage>
</organism>
<proteinExistence type="predicted"/>
<keyword evidence="1" id="KW-1133">Transmembrane helix</keyword>
<gene>
    <name evidence="3" type="ORF">BG844_10430</name>
</gene>
<sequence length="277" mass="30118">MSVIVPAVAGPLLAYGPGRRLARGRLVTKTGEAAAGLVVTLGRPVTALAFLLFWGAVITAVFWPVGLLAHSLEDAIDWPVLLWVTERRNPTFEEFNWFYTALGDRDPLKKVVVVAAVVFAVLWRRRFWIPLVAILISFPFEQYVQAILTGMVDRGHPPTGLGSYPSGGIARVVMTFGAIALFIALTWKLSRRWHVVFGTVVFVLAAYEGYSRIYTQKHWITDVISGLTFGPALFLGYAVAVCILAGRYPRPGPEVVAAGEEAGEGAGEQRPEAVPAA</sequence>
<name>A0A1K0GSZ0_9ACTN</name>
<dbReference type="InterPro" id="IPR036938">
    <property type="entry name" value="PAP2/HPO_sf"/>
</dbReference>
<reference evidence="3 4" key="1">
    <citation type="submission" date="2016-09" db="EMBL/GenBank/DDBJ databases">
        <title>Couchioplanes caeruleus draft genome sequence.</title>
        <authorList>
            <person name="Sheehan J."/>
            <person name="Caffrey P."/>
        </authorList>
    </citation>
    <scope>NUCLEOTIDE SEQUENCE [LARGE SCALE GENOMIC DNA]</scope>
    <source>
        <strain evidence="3 4">DSM 43634</strain>
    </source>
</reference>